<dbReference type="EMBL" id="CP032125">
    <property type="protein sequence ID" value="AXX97983.1"/>
    <property type="molecule type" value="Genomic_DNA"/>
</dbReference>
<evidence type="ECO:0000256" key="7">
    <source>
        <dbReference type="ARBA" id="ARBA00023014"/>
    </source>
</evidence>
<dbReference type="SUPFAM" id="SSF52540">
    <property type="entry name" value="P-loop containing nucleoside triphosphate hydrolases"/>
    <property type="match status" value="1"/>
</dbReference>
<comment type="function">
    <text evidence="8">Binds and transfers iron-sulfur (Fe-S) clusters to target apoproteins. Can hydrolyze ATP.</text>
</comment>
<evidence type="ECO:0000256" key="4">
    <source>
        <dbReference type="ARBA" id="ARBA00022741"/>
    </source>
</evidence>
<sequence>MSVTTAEIKALLAGINHPRTGQDLIAEDVVRALKVDGGHVQLVLDVLAQDAQAMLPVRDQVEAAIAALDGVENVSVLLTAERKGDAPPDLSAGRTPPPPEQVDGVKHIIAVGSGKGGVGKSTVSANLALALADLGLKVGILDADIYGPSQPKLMGSNGRPVAMNERLIPIAAHGVKVMSVGFLMEENRALVWRGPILAGALQQMLHDVAWAPLDVLIVDLPPGTGDVQITLTQKTPITGAVIVTTPQDVALIDARRAIDMFHQTETPVLGLVENMSTHICTSCGNEDDVFGHGGGEAEAKVQGIPFLGALPLTRVLRETSDSGTPIVRAMPDGPEALRFAEIAQKLKDQLAAL</sequence>
<feature type="region of interest" description="Disordered" evidence="9">
    <location>
        <begin position="82"/>
        <end position="101"/>
    </location>
</feature>
<keyword evidence="4 8" id="KW-0547">Nucleotide-binding</keyword>
<feature type="binding site" evidence="8">
    <location>
        <begin position="114"/>
        <end position="121"/>
    </location>
    <ligand>
        <name>ATP</name>
        <dbReference type="ChEBI" id="CHEBI:30616"/>
    </ligand>
</feature>
<dbReference type="Pfam" id="PF01883">
    <property type="entry name" value="FeS_assembly_P"/>
    <property type="match status" value="1"/>
</dbReference>
<dbReference type="InterPro" id="IPR002744">
    <property type="entry name" value="MIP18-like"/>
</dbReference>
<dbReference type="KEGG" id="pamo:BAR1_08580"/>
<keyword evidence="8" id="KW-0378">Hydrolase</keyword>
<dbReference type="InterPro" id="IPR000808">
    <property type="entry name" value="Mrp-like_CS"/>
</dbReference>
<dbReference type="GO" id="GO:0016887">
    <property type="term" value="F:ATP hydrolysis activity"/>
    <property type="evidence" value="ECO:0007669"/>
    <property type="project" value="UniProtKB-UniRule"/>
</dbReference>
<keyword evidence="3 8" id="KW-0479">Metal-binding</keyword>
<name>A0A347UGK5_9RHOB</name>
<dbReference type="AlphaFoldDB" id="A0A347UGK5"/>
<dbReference type="Gene3D" id="3.30.300.130">
    <property type="entry name" value="Fe-S cluster assembly (FSCA)"/>
    <property type="match status" value="1"/>
</dbReference>
<dbReference type="InterPro" id="IPR044304">
    <property type="entry name" value="NUBPL-like"/>
</dbReference>
<reference evidence="11 12" key="1">
    <citation type="submission" date="2018-09" db="EMBL/GenBank/DDBJ databases">
        <title>Profundibacter amoris BAR1 gen. nov., sp. nov., a new member of the Roseobacter clade isolated at Lokis Castle Vent Field on the Arctic Mid-Oceanic Ridge.</title>
        <authorList>
            <person name="Le Moine Bauer S."/>
            <person name="Sjoeberg A.G."/>
            <person name="L'Haridon S."/>
            <person name="Stokke R."/>
            <person name="Roalkvam I."/>
            <person name="Steen I.H."/>
            <person name="Dahle H."/>
        </authorList>
    </citation>
    <scope>NUCLEOTIDE SEQUENCE [LARGE SCALE GENOMIC DNA]</scope>
    <source>
        <strain evidence="11 12">BAR1</strain>
    </source>
</reference>
<evidence type="ECO:0000256" key="1">
    <source>
        <dbReference type="ARBA" id="ARBA00007352"/>
    </source>
</evidence>
<organism evidence="11 12">
    <name type="scientific">Profundibacter amoris</name>
    <dbReference type="NCBI Taxonomy" id="2171755"/>
    <lineage>
        <taxon>Bacteria</taxon>
        <taxon>Pseudomonadati</taxon>
        <taxon>Pseudomonadota</taxon>
        <taxon>Alphaproteobacteria</taxon>
        <taxon>Rhodobacterales</taxon>
        <taxon>Paracoccaceae</taxon>
        <taxon>Profundibacter</taxon>
    </lineage>
</organism>
<dbReference type="OrthoDB" id="9809679at2"/>
<dbReference type="PROSITE" id="PS01215">
    <property type="entry name" value="MRP"/>
    <property type="match status" value="1"/>
</dbReference>
<dbReference type="GO" id="GO:0051539">
    <property type="term" value="F:4 iron, 4 sulfur cluster binding"/>
    <property type="evidence" value="ECO:0007669"/>
    <property type="project" value="TreeGrafter"/>
</dbReference>
<evidence type="ECO:0000313" key="11">
    <source>
        <dbReference type="EMBL" id="AXX97983.1"/>
    </source>
</evidence>
<dbReference type="HAMAP" id="MF_02040">
    <property type="entry name" value="Mrp_NBP35"/>
    <property type="match status" value="1"/>
</dbReference>
<keyword evidence="12" id="KW-1185">Reference proteome</keyword>
<comment type="subunit">
    <text evidence="8">Homodimer.</text>
</comment>
<evidence type="ECO:0000256" key="3">
    <source>
        <dbReference type="ARBA" id="ARBA00022723"/>
    </source>
</evidence>
<accession>A0A347UGK5</accession>
<dbReference type="CDD" id="cd02037">
    <property type="entry name" value="Mrp_NBP35"/>
    <property type="match status" value="1"/>
</dbReference>
<evidence type="ECO:0000256" key="6">
    <source>
        <dbReference type="ARBA" id="ARBA00023004"/>
    </source>
</evidence>
<dbReference type="InterPro" id="IPR027417">
    <property type="entry name" value="P-loop_NTPase"/>
</dbReference>
<comment type="similarity">
    <text evidence="2">In the C-terminal section; belongs to the Mrp/NBP35 ATP-binding proteins family.</text>
</comment>
<dbReference type="SUPFAM" id="SSF117916">
    <property type="entry name" value="Fe-S cluster assembly (FSCA) domain-like"/>
    <property type="match status" value="1"/>
</dbReference>
<feature type="domain" description="MIP18 family-like" evidence="10">
    <location>
        <begin position="6"/>
        <end position="76"/>
    </location>
</feature>
<keyword evidence="5 8" id="KW-0067">ATP-binding</keyword>
<dbReference type="RefSeq" id="WP_118942639.1">
    <property type="nucleotide sequence ID" value="NZ_CP032125.1"/>
</dbReference>
<evidence type="ECO:0000313" key="12">
    <source>
        <dbReference type="Proteomes" id="UP000261704"/>
    </source>
</evidence>
<comment type="similarity">
    <text evidence="1">In the N-terminal section; belongs to the MIP18 family.</text>
</comment>
<keyword evidence="6 8" id="KW-0408">Iron</keyword>
<evidence type="ECO:0000256" key="9">
    <source>
        <dbReference type="SAM" id="MobiDB-lite"/>
    </source>
</evidence>
<dbReference type="InterPro" id="IPR033756">
    <property type="entry name" value="YlxH/NBP35"/>
</dbReference>
<dbReference type="FunFam" id="3.40.50.300:FF:001119">
    <property type="entry name" value="Iron-sulfur cluster carrier protein"/>
    <property type="match status" value="1"/>
</dbReference>
<dbReference type="PANTHER" id="PTHR42961">
    <property type="entry name" value="IRON-SULFUR PROTEIN NUBPL"/>
    <property type="match status" value="1"/>
</dbReference>
<dbReference type="InterPro" id="IPR019591">
    <property type="entry name" value="Mrp/NBP35_ATP-bd"/>
</dbReference>
<evidence type="ECO:0000259" key="10">
    <source>
        <dbReference type="Pfam" id="PF01883"/>
    </source>
</evidence>
<evidence type="ECO:0000256" key="5">
    <source>
        <dbReference type="ARBA" id="ARBA00022840"/>
    </source>
</evidence>
<dbReference type="GO" id="GO:0005524">
    <property type="term" value="F:ATP binding"/>
    <property type="evidence" value="ECO:0007669"/>
    <property type="project" value="UniProtKB-UniRule"/>
</dbReference>
<dbReference type="GO" id="GO:0046872">
    <property type="term" value="F:metal ion binding"/>
    <property type="evidence" value="ECO:0007669"/>
    <property type="project" value="UniProtKB-KW"/>
</dbReference>
<evidence type="ECO:0000256" key="2">
    <source>
        <dbReference type="ARBA" id="ARBA00008205"/>
    </source>
</evidence>
<dbReference type="PANTHER" id="PTHR42961:SF2">
    <property type="entry name" value="IRON-SULFUR PROTEIN NUBPL"/>
    <property type="match status" value="1"/>
</dbReference>
<comment type="similarity">
    <text evidence="8">Belongs to the Mrp/NBP35 ATP-binding proteins family.</text>
</comment>
<keyword evidence="7 8" id="KW-0411">Iron-sulfur</keyword>
<dbReference type="Proteomes" id="UP000261704">
    <property type="component" value="Chromosome"/>
</dbReference>
<dbReference type="GO" id="GO:0140663">
    <property type="term" value="F:ATP-dependent FeS chaperone activity"/>
    <property type="evidence" value="ECO:0007669"/>
    <property type="project" value="InterPro"/>
</dbReference>
<dbReference type="InterPro" id="IPR034904">
    <property type="entry name" value="FSCA_dom_sf"/>
</dbReference>
<dbReference type="Gene3D" id="3.40.50.300">
    <property type="entry name" value="P-loop containing nucleotide triphosphate hydrolases"/>
    <property type="match status" value="1"/>
</dbReference>
<dbReference type="GO" id="GO:0016226">
    <property type="term" value="P:iron-sulfur cluster assembly"/>
    <property type="evidence" value="ECO:0007669"/>
    <property type="project" value="InterPro"/>
</dbReference>
<dbReference type="Pfam" id="PF10609">
    <property type="entry name" value="ParA"/>
    <property type="match status" value="1"/>
</dbReference>
<gene>
    <name evidence="11" type="ORF">BAR1_08580</name>
</gene>
<protein>
    <recommendedName>
        <fullName evidence="8">Iron-sulfur cluster carrier protein</fullName>
    </recommendedName>
</protein>
<evidence type="ECO:0000256" key="8">
    <source>
        <dbReference type="HAMAP-Rule" id="MF_02040"/>
    </source>
</evidence>
<proteinExistence type="inferred from homology"/>